<protein>
    <submittedName>
        <fullName evidence="2">Peptidase_M16_C domain-containing protein</fullName>
    </submittedName>
</protein>
<proteinExistence type="predicted"/>
<dbReference type="AlphaFoldDB" id="A0A0K0CST4"/>
<organism evidence="1 2">
    <name type="scientific">Angiostrongylus cantonensis</name>
    <name type="common">Rat lungworm</name>
    <dbReference type="NCBI Taxonomy" id="6313"/>
    <lineage>
        <taxon>Eukaryota</taxon>
        <taxon>Metazoa</taxon>
        <taxon>Ecdysozoa</taxon>
        <taxon>Nematoda</taxon>
        <taxon>Chromadorea</taxon>
        <taxon>Rhabditida</taxon>
        <taxon>Rhabditina</taxon>
        <taxon>Rhabditomorpha</taxon>
        <taxon>Strongyloidea</taxon>
        <taxon>Metastrongylidae</taxon>
        <taxon>Angiostrongylus</taxon>
    </lineage>
</organism>
<dbReference type="STRING" id="6313.A0A0K0CST4"/>
<evidence type="ECO:0000313" key="1">
    <source>
        <dbReference type="Proteomes" id="UP000035642"/>
    </source>
</evidence>
<keyword evidence="1" id="KW-1185">Reference proteome</keyword>
<evidence type="ECO:0000313" key="2">
    <source>
        <dbReference type="WBParaSite" id="ACAC_0000006401-mRNA-1"/>
    </source>
</evidence>
<reference evidence="2" key="2">
    <citation type="submission" date="2017-02" db="UniProtKB">
        <authorList>
            <consortium name="WormBaseParasite"/>
        </authorList>
    </citation>
    <scope>IDENTIFICATION</scope>
</reference>
<sequence length="358" mass="40621">MSYLASRYTGRGDVHVVDPAVDLRYIFENTEKLRRSIEERRSNVDITQVKENYDAWWDKYQTWKASADQSKEVVQSMKNAMRDEQAGLLSALALPNFVHEVGNTEKPMLKSSRHQQYLSEKGRLHVDEKVGVVHLIGYPVLMQNCVKFVLQQLDISPSCFVRAAILEAVNVPLAECIRFNDGSETFPATFLVGHSLHSLVSLFMRSRFSSQSNTWPITVHTAGVAYYNKKGIVDLAHSRQRLKHCVLALANSNEQMDGFASECAAKIKALLCDDLMLEVKNRCVLGKELSNYESQAISRIGDYIARRLNITMDSGEFVQMAYVETDVDRILVRLIDRLIEGKDIPKSLLNLVRVDDFV</sequence>
<reference evidence="1" key="1">
    <citation type="submission" date="2012-09" db="EMBL/GenBank/DDBJ databases">
        <authorList>
            <person name="Martin A.A."/>
        </authorList>
    </citation>
    <scope>NUCLEOTIDE SEQUENCE</scope>
</reference>
<name>A0A0K0CST4_ANGCA</name>
<dbReference type="Proteomes" id="UP000035642">
    <property type="component" value="Unassembled WGS sequence"/>
</dbReference>
<dbReference type="WBParaSite" id="ACAC_0000006401-mRNA-1">
    <property type="protein sequence ID" value="ACAC_0000006401-mRNA-1"/>
    <property type="gene ID" value="ACAC_0000006401"/>
</dbReference>
<accession>A0A0K0CST4</accession>